<dbReference type="STRING" id="576137.A0A1L7WKE1"/>
<feature type="region of interest" description="Disordered" evidence="1">
    <location>
        <begin position="1"/>
        <end position="37"/>
    </location>
</feature>
<dbReference type="OrthoDB" id="5420013at2759"/>
<protein>
    <submittedName>
        <fullName evidence="3">Uncharacterized protein</fullName>
    </submittedName>
</protein>
<dbReference type="AlphaFoldDB" id="A0A1L7WKE1"/>
<dbReference type="Proteomes" id="UP000184330">
    <property type="component" value="Unassembled WGS sequence"/>
</dbReference>
<keyword evidence="2" id="KW-0812">Transmembrane</keyword>
<reference evidence="3 4" key="1">
    <citation type="submission" date="2016-03" db="EMBL/GenBank/DDBJ databases">
        <authorList>
            <person name="Ploux O."/>
        </authorList>
    </citation>
    <scope>NUCLEOTIDE SEQUENCE [LARGE SCALE GENOMIC DNA]</scope>
    <source>
        <strain evidence="3 4">UAMH 11012</strain>
    </source>
</reference>
<name>A0A1L7WKE1_9HELO</name>
<feature type="transmembrane region" description="Helical" evidence="2">
    <location>
        <begin position="423"/>
        <end position="442"/>
    </location>
</feature>
<evidence type="ECO:0000313" key="3">
    <source>
        <dbReference type="EMBL" id="CZR53226.1"/>
    </source>
</evidence>
<feature type="transmembrane region" description="Helical" evidence="2">
    <location>
        <begin position="454"/>
        <end position="475"/>
    </location>
</feature>
<feature type="compositionally biased region" description="Basic and acidic residues" evidence="1">
    <location>
        <begin position="260"/>
        <end position="269"/>
    </location>
</feature>
<feature type="region of interest" description="Disordered" evidence="1">
    <location>
        <begin position="182"/>
        <end position="244"/>
    </location>
</feature>
<evidence type="ECO:0000313" key="4">
    <source>
        <dbReference type="Proteomes" id="UP000184330"/>
    </source>
</evidence>
<feature type="compositionally biased region" description="Polar residues" evidence="1">
    <location>
        <begin position="187"/>
        <end position="222"/>
    </location>
</feature>
<feature type="region of interest" description="Disordered" evidence="1">
    <location>
        <begin position="260"/>
        <end position="284"/>
    </location>
</feature>
<evidence type="ECO:0000256" key="2">
    <source>
        <dbReference type="SAM" id="Phobius"/>
    </source>
</evidence>
<keyword evidence="2" id="KW-1133">Transmembrane helix</keyword>
<gene>
    <name evidence="3" type="ORF">PAC_03104</name>
</gene>
<proteinExistence type="predicted"/>
<keyword evidence="4" id="KW-1185">Reference proteome</keyword>
<keyword evidence="2" id="KW-0472">Membrane</keyword>
<dbReference type="EMBL" id="FJOG01000003">
    <property type="protein sequence ID" value="CZR53226.1"/>
    <property type="molecule type" value="Genomic_DNA"/>
</dbReference>
<organism evidence="3 4">
    <name type="scientific">Phialocephala subalpina</name>
    <dbReference type="NCBI Taxonomy" id="576137"/>
    <lineage>
        <taxon>Eukaryota</taxon>
        <taxon>Fungi</taxon>
        <taxon>Dikarya</taxon>
        <taxon>Ascomycota</taxon>
        <taxon>Pezizomycotina</taxon>
        <taxon>Leotiomycetes</taxon>
        <taxon>Helotiales</taxon>
        <taxon>Mollisiaceae</taxon>
        <taxon>Phialocephala</taxon>
        <taxon>Phialocephala fortinii species complex</taxon>
    </lineage>
</organism>
<evidence type="ECO:0000256" key="1">
    <source>
        <dbReference type="SAM" id="MobiDB-lite"/>
    </source>
</evidence>
<sequence length="478" mass="55729">MQSSTDIENQYDKVSLDYENPADPLLPRSGRTSTRGAQPLRRSLEVIELDDIPPIIKSNNGNVFWADERCARRVGLTGTEARLFLKLLQTDEPENYNYDDFKAMFDDFGREQRRLEDLVHAVKWWNIRMYRQRAIWKARIDWLKRMDEPRLWLLYLMARRRRILKKATEKVLFRLREKRSVRMAMQESPTRGRQPTPANQQENLQPARNTMINDETQTSSELQLDIPTPPAKQGPRASFVSATSQTSDIKLGVIQRIRDSLSESRHPDHSGSGSRNRHSRSSHSHCPVFEDRIEATRDHIKRQVEIIMPEQKPYIVIGWFVRTASDPNERILQFERPEELFKMMRKGERNVRGYRRFLSLRGLRGFGLYKMYLAYRASYRHYDDDVARAWQGWVHKNLNDGKNNPLEGRYSLQLIYDWSSYRLSIVVAVPLLLSLAIGFWYMNGRGDVVTAWTLALYIVTAAAAIIALMAIIGGLKDI</sequence>
<accession>A0A1L7WKE1</accession>